<accession>K8FE79</accession>
<gene>
    <name evidence="1" type="ORF">Bathy07g03550</name>
</gene>
<dbReference type="OrthoDB" id="1841852at2759"/>
<organism evidence="1 2">
    <name type="scientific">Bathycoccus prasinos</name>
    <dbReference type="NCBI Taxonomy" id="41875"/>
    <lineage>
        <taxon>Eukaryota</taxon>
        <taxon>Viridiplantae</taxon>
        <taxon>Chlorophyta</taxon>
        <taxon>Mamiellophyceae</taxon>
        <taxon>Mamiellales</taxon>
        <taxon>Bathycoccaceae</taxon>
        <taxon>Bathycoccus</taxon>
    </lineage>
</organism>
<evidence type="ECO:0000313" key="1">
    <source>
        <dbReference type="EMBL" id="CCO66011.1"/>
    </source>
</evidence>
<dbReference type="InterPro" id="IPR020101">
    <property type="entry name" value="Cyt_b-c1_8-plants"/>
</dbReference>
<protein>
    <submittedName>
        <fullName evidence="1">Uncharacterized protein</fullName>
    </submittedName>
</protein>
<dbReference type="Proteomes" id="UP000198341">
    <property type="component" value="Chromosome 7"/>
</dbReference>
<dbReference type="Pfam" id="PF10890">
    <property type="entry name" value="Cyt_b-c1_8"/>
    <property type="match status" value="1"/>
</dbReference>
<dbReference type="AlphaFoldDB" id="K8FE79"/>
<keyword evidence="2" id="KW-1185">Reference proteome</keyword>
<name>K8FE79_9CHLO</name>
<dbReference type="GeneID" id="19014844"/>
<proteinExistence type="predicted"/>
<reference evidence="1 2" key="1">
    <citation type="submission" date="2011-10" db="EMBL/GenBank/DDBJ databases">
        <authorList>
            <person name="Genoscope - CEA"/>
        </authorList>
    </citation>
    <scope>NUCLEOTIDE SEQUENCE [LARGE SCALE GENOMIC DNA]</scope>
    <source>
        <strain evidence="1 2">RCC 1105</strain>
    </source>
</reference>
<dbReference type="RefSeq" id="XP_007511923.1">
    <property type="nucleotide sequence ID" value="XM_007511861.1"/>
</dbReference>
<evidence type="ECO:0000313" key="2">
    <source>
        <dbReference type="Proteomes" id="UP000198341"/>
    </source>
</evidence>
<dbReference type="GO" id="GO:0098803">
    <property type="term" value="C:respiratory chain complex"/>
    <property type="evidence" value="ECO:0007669"/>
    <property type="project" value="InterPro"/>
</dbReference>
<dbReference type="EMBL" id="FO082272">
    <property type="protein sequence ID" value="CCO66011.1"/>
    <property type="molecule type" value="Genomic_DNA"/>
</dbReference>
<sequence>MGRTPVKLKEVIYGISSNKVEIMGSLGRDALSAISKKIGGGWFDVTVFGIAPTVGTVM</sequence>
<dbReference type="KEGG" id="bpg:Bathy07g03550"/>